<dbReference type="EMBL" id="BGZK01005015">
    <property type="protein sequence ID" value="GBP12115.1"/>
    <property type="molecule type" value="Genomic_DNA"/>
</dbReference>
<comment type="caution">
    <text evidence="2">The sequence shown here is derived from an EMBL/GenBank/DDBJ whole genome shotgun (WGS) entry which is preliminary data.</text>
</comment>
<evidence type="ECO:0000313" key="3">
    <source>
        <dbReference type="Proteomes" id="UP000299102"/>
    </source>
</evidence>
<dbReference type="AlphaFoldDB" id="A0A4C1TDC4"/>
<dbReference type="Proteomes" id="UP000299102">
    <property type="component" value="Unassembled WGS sequence"/>
</dbReference>
<reference evidence="2 3" key="1">
    <citation type="journal article" date="2019" name="Commun. Biol.">
        <title>The bagworm genome reveals a unique fibroin gene that provides high tensile strength.</title>
        <authorList>
            <person name="Kono N."/>
            <person name="Nakamura H."/>
            <person name="Ohtoshi R."/>
            <person name="Tomita M."/>
            <person name="Numata K."/>
            <person name="Arakawa K."/>
        </authorList>
    </citation>
    <scope>NUCLEOTIDE SEQUENCE [LARGE SCALE GENOMIC DNA]</scope>
</reference>
<feature type="non-terminal residue" evidence="2">
    <location>
        <position position="268"/>
    </location>
</feature>
<evidence type="ECO:0000313" key="2">
    <source>
        <dbReference type="EMBL" id="GBP12115.1"/>
    </source>
</evidence>
<keyword evidence="3" id="KW-1185">Reference proteome</keyword>
<organism evidence="2 3">
    <name type="scientific">Eumeta variegata</name>
    <name type="common">Bagworm moth</name>
    <name type="synonym">Eumeta japonica</name>
    <dbReference type="NCBI Taxonomy" id="151549"/>
    <lineage>
        <taxon>Eukaryota</taxon>
        <taxon>Metazoa</taxon>
        <taxon>Ecdysozoa</taxon>
        <taxon>Arthropoda</taxon>
        <taxon>Hexapoda</taxon>
        <taxon>Insecta</taxon>
        <taxon>Pterygota</taxon>
        <taxon>Neoptera</taxon>
        <taxon>Endopterygota</taxon>
        <taxon>Lepidoptera</taxon>
        <taxon>Glossata</taxon>
        <taxon>Ditrysia</taxon>
        <taxon>Tineoidea</taxon>
        <taxon>Psychidae</taxon>
        <taxon>Oiketicinae</taxon>
        <taxon>Eumeta</taxon>
    </lineage>
</organism>
<sequence>MGNRATVICGVKTNLAIKDKEQTNEHTKTKRDSKRRIKQRQLSLNCMTREASQTSQQEPVVPVHNFSTSLPRNTKLSIPENNLNTIKLESEPKPGAEVSQQFQEQNSLIATTSSETKQSLLSLSKEFSSSCCSNPVEKKLTFQKRNQKPVTTNSLSKTNLNSLSANKPTQPGLKCFSTIPSSSSTIIDVIDSACSCAGNNKNSRYFNKRLTRTTSNISTLKTSAMKFNSDLATVKDVIRISQFGEGPHGLRCRLNKYMPHPGIPAKDL</sequence>
<name>A0A4C1TDC4_EUMVA</name>
<dbReference type="OrthoDB" id="8031120at2759"/>
<evidence type="ECO:0000256" key="1">
    <source>
        <dbReference type="SAM" id="MobiDB-lite"/>
    </source>
</evidence>
<proteinExistence type="predicted"/>
<feature type="compositionally biased region" description="Basic residues" evidence="1">
    <location>
        <begin position="28"/>
        <end position="38"/>
    </location>
</feature>
<gene>
    <name evidence="2" type="ORF">EVAR_69563_1</name>
</gene>
<feature type="region of interest" description="Disordered" evidence="1">
    <location>
        <begin position="19"/>
        <end position="38"/>
    </location>
</feature>
<protein>
    <submittedName>
        <fullName evidence="2">Uncharacterized protein</fullName>
    </submittedName>
</protein>
<accession>A0A4C1TDC4</accession>